<sequence length="326" mass="36709">MCTVMDWNQASVKARSTPVHNLVYSLRPVGVYLPPRTLVVPFLLTSAPQVMRSAAARARLLPGRLKFTSGSFKNTNSDFQWNPEVLQVRRCDKNRLFYVPVMRRHTCSDATGAREANVNRTHFNNKRESGGKYLRVFATTVSAFTGLEKPASFGRRCSWFDSTFRLFVLSTEITQHFLQRRARTACSTAHRQVAAESCEAPAADVRGSNTSQDCRFLPAPSLCHLTGRPEFRGEQNHSGDSISEDTDEMMGFRPSGSGRFVVLFWHRSQTELTTDRQSIVSVTYHVSFYVNPSKCEPNSSLQLFPLFSNNISNSNVAPKNVLLERN</sequence>
<accession>A0A4Z2C1U8</accession>
<evidence type="ECO:0000313" key="2">
    <source>
        <dbReference type="EMBL" id="TNM98212.1"/>
    </source>
</evidence>
<dbReference type="Proteomes" id="UP000516260">
    <property type="component" value="Chromosome 15"/>
</dbReference>
<feature type="compositionally biased region" description="Basic and acidic residues" evidence="1">
    <location>
        <begin position="227"/>
        <end position="237"/>
    </location>
</feature>
<organism evidence="2 3">
    <name type="scientific">Takifugu bimaculatus</name>
    <dbReference type="NCBI Taxonomy" id="433685"/>
    <lineage>
        <taxon>Eukaryota</taxon>
        <taxon>Metazoa</taxon>
        <taxon>Chordata</taxon>
        <taxon>Craniata</taxon>
        <taxon>Vertebrata</taxon>
        <taxon>Euteleostomi</taxon>
        <taxon>Actinopterygii</taxon>
        <taxon>Neopterygii</taxon>
        <taxon>Teleostei</taxon>
        <taxon>Neoteleostei</taxon>
        <taxon>Acanthomorphata</taxon>
        <taxon>Eupercaria</taxon>
        <taxon>Tetraodontiformes</taxon>
        <taxon>Tetradontoidea</taxon>
        <taxon>Tetraodontidae</taxon>
        <taxon>Takifugu</taxon>
    </lineage>
</organism>
<proteinExistence type="predicted"/>
<protein>
    <submittedName>
        <fullName evidence="2">Uncharacterized protein</fullName>
    </submittedName>
</protein>
<gene>
    <name evidence="2" type="ORF">fugu_014458</name>
</gene>
<name>A0A4Z2C1U8_9TELE</name>
<dbReference type="AlphaFoldDB" id="A0A4Z2C1U8"/>
<keyword evidence="3" id="KW-1185">Reference proteome</keyword>
<feature type="region of interest" description="Disordered" evidence="1">
    <location>
        <begin position="227"/>
        <end position="246"/>
    </location>
</feature>
<dbReference type="EMBL" id="SWLE01000007">
    <property type="protein sequence ID" value="TNM98212.1"/>
    <property type="molecule type" value="Genomic_DNA"/>
</dbReference>
<reference evidence="2 3" key="1">
    <citation type="submission" date="2019-04" db="EMBL/GenBank/DDBJ databases">
        <title>The sequence and de novo assembly of Takifugu bimaculatus genome using PacBio and Hi-C technologies.</title>
        <authorList>
            <person name="Xu P."/>
            <person name="Liu B."/>
            <person name="Zhou Z."/>
        </authorList>
    </citation>
    <scope>NUCLEOTIDE SEQUENCE [LARGE SCALE GENOMIC DNA]</scope>
    <source>
        <strain evidence="2">TB-2018</strain>
        <tissue evidence="2">Muscle</tissue>
    </source>
</reference>
<evidence type="ECO:0000313" key="3">
    <source>
        <dbReference type="Proteomes" id="UP000516260"/>
    </source>
</evidence>
<evidence type="ECO:0000256" key="1">
    <source>
        <dbReference type="SAM" id="MobiDB-lite"/>
    </source>
</evidence>
<comment type="caution">
    <text evidence="2">The sequence shown here is derived from an EMBL/GenBank/DDBJ whole genome shotgun (WGS) entry which is preliminary data.</text>
</comment>